<proteinExistence type="predicted"/>
<dbReference type="AlphaFoldDB" id="A0A812VIW7"/>
<evidence type="ECO:0008006" key="3">
    <source>
        <dbReference type="Google" id="ProtNLM"/>
    </source>
</evidence>
<accession>A0A812VIW7</accession>
<comment type="caution">
    <text evidence="1">The sequence shown here is derived from an EMBL/GenBank/DDBJ whole genome shotgun (WGS) entry which is preliminary data.</text>
</comment>
<dbReference type="Proteomes" id="UP000601435">
    <property type="component" value="Unassembled WGS sequence"/>
</dbReference>
<evidence type="ECO:0000313" key="2">
    <source>
        <dbReference type="Proteomes" id="UP000601435"/>
    </source>
</evidence>
<dbReference type="EMBL" id="CAJNJA010029265">
    <property type="protein sequence ID" value="CAE7623291.1"/>
    <property type="molecule type" value="Genomic_DNA"/>
</dbReference>
<keyword evidence="2" id="KW-1185">Reference proteome</keyword>
<name>A0A812VIW7_9DINO</name>
<protein>
    <recommendedName>
        <fullName evidence="3">Endonuclease/exonuclease/phosphatase domain-containing protein</fullName>
    </recommendedName>
</protein>
<organism evidence="1 2">
    <name type="scientific">Symbiodinium necroappetens</name>
    <dbReference type="NCBI Taxonomy" id="1628268"/>
    <lineage>
        <taxon>Eukaryota</taxon>
        <taxon>Sar</taxon>
        <taxon>Alveolata</taxon>
        <taxon>Dinophyceae</taxon>
        <taxon>Suessiales</taxon>
        <taxon>Symbiodiniaceae</taxon>
        <taxon>Symbiodinium</taxon>
    </lineage>
</organism>
<gene>
    <name evidence="1" type="ORF">SNEC2469_LOCUS17619</name>
</gene>
<reference evidence="1" key="1">
    <citation type="submission" date="2021-02" db="EMBL/GenBank/DDBJ databases">
        <authorList>
            <person name="Dougan E. K."/>
            <person name="Rhodes N."/>
            <person name="Thang M."/>
            <person name="Chan C."/>
        </authorList>
    </citation>
    <scope>NUCLEOTIDE SEQUENCE</scope>
</reference>
<sequence>MSELTKPGMTPAALTVMTYNILADELSSNLVPRTMEEPSAETLMQVFGEDWKVKWPALTKALNDEYRKWHPMKTWIVDPEGLRIKSRGLWDKEDLTKLSNEGWKLDSVQVEDAVTLDGGKTFLRVARQHLDEVSCEILYAALQRVQSESRAWQVRGPRILEKIDAIQPTFLALQEYDVQDSSSRSIQLSQLTFRAAVFAVCLPLG</sequence>
<evidence type="ECO:0000313" key="1">
    <source>
        <dbReference type="EMBL" id="CAE7623291.1"/>
    </source>
</evidence>
<dbReference type="OrthoDB" id="428734at2759"/>